<dbReference type="SMART" id="SM00418">
    <property type="entry name" value="HTH_ARSR"/>
    <property type="match status" value="1"/>
</dbReference>
<dbReference type="InterPro" id="IPR036390">
    <property type="entry name" value="WH_DNA-bd_sf"/>
</dbReference>
<dbReference type="PANTHER" id="PTHR39168">
    <property type="entry name" value="TRANSCRIPTIONAL REGULATOR-RELATED"/>
    <property type="match status" value="1"/>
</dbReference>
<dbReference type="InterPro" id="IPR052543">
    <property type="entry name" value="HTH_Metal-responsive_Reg"/>
</dbReference>
<dbReference type="RefSeq" id="WP_171436864.1">
    <property type="nucleotide sequence ID" value="NZ_JABFJV010000169.1"/>
</dbReference>
<accession>A0A7Y4KMP2</accession>
<evidence type="ECO:0000259" key="1">
    <source>
        <dbReference type="PROSITE" id="PS50987"/>
    </source>
</evidence>
<protein>
    <submittedName>
        <fullName evidence="2">Winged helix-turn-helix transcriptional regulator</fullName>
    </submittedName>
</protein>
<dbReference type="InterPro" id="IPR011991">
    <property type="entry name" value="ArsR-like_HTH"/>
</dbReference>
<gene>
    <name evidence="2" type="ORF">HMI49_25410</name>
</gene>
<name>A0A7Y4KMP2_9BACT</name>
<dbReference type="GO" id="GO:0032791">
    <property type="term" value="F:lead ion binding"/>
    <property type="evidence" value="ECO:0007669"/>
    <property type="project" value="TreeGrafter"/>
</dbReference>
<dbReference type="PANTHER" id="PTHR39168:SF1">
    <property type="entry name" value="TRANSCRIPTIONAL REGULATORY PROTEIN"/>
    <property type="match status" value="1"/>
</dbReference>
<proteinExistence type="predicted"/>
<dbReference type="SUPFAM" id="SSF46785">
    <property type="entry name" value="Winged helix' DNA-binding domain"/>
    <property type="match status" value="1"/>
</dbReference>
<dbReference type="CDD" id="cd00090">
    <property type="entry name" value="HTH_ARSR"/>
    <property type="match status" value="1"/>
</dbReference>
<organism evidence="2 3">
    <name type="scientific">Corallococcus exercitus</name>
    <dbReference type="NCBI Taxonomy" id="2316736"/>
    <lineage>
        <taxon>Bacteria</taxon>
        <taxon>Pseudomonadati</taxon>
        <taxon>Myxococcota</taxon>
        <taxon>Myxococcia</taxon>
        <taxon>Myxococcales</taxon>
        <taxon>Cystobacterineae</taxon>
        <taxon>Myxococcaceae</taxon>
        <taxon>Corallococcus</taxon>
    </lineage>
</organism>
<dbReference type="GO" id="GO:0097063">
    <property type="term" value="F:cadmium ion sensor activity"/>
    <property type="evidence" value="ECO:0007669"/>
    <property type="project" value="TreeGrafter"/>
</dbReference>
<comment type="caution">
    <text evidence="2">The sequence shown here is derived from an EMBL/GenBank/DDBJ whole genome shotgun (WGS) entry which is preliminary data.</text>
</comment>
<dbReference type="GO" id="GO:0046686">
    <property type="term" value="P:response to cadmium ion"/>
    <property type="evidence" value="ECO:0007669"/>
    <property type="project" value="TreeGrafter"/>
</dbReference>
<keyword evidence="3" id="KW-1185">Reference proteome</keyword>
<dbReference type="PROSITE" id="PS50987">
    <property type="entry name" value="HTH_ARSR_2"/>
    <property type="match status" value="1"/>
</dbReference>
<reference evidence="2 3" key="1">
    <citation type="submission" date="2020-05" db="EMBL/GenBank/DDBJ databases">
        <authorList>
            <person name="Whitworth D."/>
        </authorList>
    </citation>
    <scope>NUCLEOTIDE SEQUENCE [LARGE SCALE GENOMIC DNA]</scope>
    <source>
        <strain evidence="2 3">AB043B</strain>
    </source>
</reference>
<sequence length="230" mass="24968">MDPDIASVATAVGEPSRAAMLVALLEGPPLAAWELARRAGVSAQTASSHLARLVEARLLTSRTQGRQRLFQLAGPEVVTLLEALAVLAPRTPAHLVTDGRGATALREARTCYDHLAGRLGIRVTDFLLERAVLKRQGDAFQVTRAGDGWLRDFGISVEGLRSGRRPLTRACLDWSERRPHLAGALGAALTGQFFDRGWLTRLRGTRAVRLTERGRAALSGEWGMDMDARD</sequence>
<feature type="domain" description="HTH arsR-type" evidence="1">
    <location>
        <begin position="1"/>
        <end position="92"/>
    </location>
</feature>
<dbReference type="GO" id="GO:0010288">
    <property type="term" value="P:response to lead ion"/>
    <property type="evidence" value="ECO:0007669"/>
    <property type="project" value="TreeGrafter"/>
</dbReference>
<dbReference type="Pfam" id="PF12840">
    <property type="entry name" value="HTH_20"/>
    <property type="match status" value="1"/>
</dbReference>
<dbReference type="EMBL" id="JABFJV010000169">
    <property type="protein sequence ID" value="NOK36550.1"/>
    <property type="molecule type" value="Genomic_DNA"/>
</dbReference>
<dbReference type="InterPro" id="IPR036388">
    <property type="entry name" value="WH-like_DNA-bd_sf"/>
</dbReference>
<evidence type="ECO:0000313" key="3">
    <source>
        <dbReference type="Proteomes" id="UP000563426"/>
    </source>
</evidence>
<evidence type="ECO:0000313" key="2">
    <source>
        <dbReference type="EMBL" id="NOK36550.1"/>
    </source>
</evidence>
<dbReference type="InterPro" id="IPR001845">
    <property type="entry name" value="HTH_ArsR_DNA-bd_dom"/>
</dbReference>
<dbReference type="AlphaFoldDB" id="A0A7Y4KMP2"/>
<dbReference type="GO" id="GO:0003677">
    <property type="term" value="F:DNA binding"/>
    <property type="evidence" value="ECO:0007669"/>
    <property type="project" value="TreeGrafter"/>
</dbReference>
<dbReference type="Proteomes" id="UP000563426">
    <property type="component" value="Unassembled WGS sequence"/>
</dbReference>
<dbReference type="Gene3D" id="1.10.10.10">
    <property type="entry name" value="Winged helix-like DNA-binding domain superfamily/Winged helix DNA-binding domain"/>
    <property type="match status" value="1"/>
</dbReference>
<dbReference type="GO" id="GO:0003700">
    <property type="term" value="F:DNA-binding transcription factor activity"/>
    <property type="evidence" value="ECO:0007669"/>
    <property type="project" value="InterPro"/>
</dbReference>